<organism evidence="3 4">
    <name type="scientific">Mucilaginibacter defluvii</name>
    <dbReference type="NCBI Taxonomy" id="1196019"/>
    <lineage>
        <taxon>Bacteria</taxon>
        <taxon>Pseudomonadati</taxon>
        <taxon>Bacteroidota</taxon>
        <taxon>Sphingobacteriia</taxon>
        <taxon>Sphingobacteriales</taxon>
        <taxon>Sphingobacteriaceae</taxon>
        <taxon>Mucilaginibacter</taxon>
    </lineage>
</organism>
<sequence length="280" mass="31859">MKRLIFTLIAAGFTTALFAQNNADSVFTTTTTITTTTTAKGTVTDTVIRKKRKLKFSFSTENRDTVYKEASKHPGWSFTPTFSRVDIGFATLVDNGSFTLSPENEFLRYRSWKSSNFGFDLLELGYRFNSSFKIYASAGFDWTRFRLRENVTPLRFQDQLTYSVDDIDYDKNVFSSTYLRLPLSFYWRSKNDNAGHRFHIVAGPIFGLLIDGHVRQKSLENGDQHFRAGFNLAKVRYGGFLRAGYGGIGFFAKYYANDMFEDSPAQKGLKNFSFGATVGF</sequence>
<dbReference type="InterPro" id="IPR025665">
    <property type="entry name" value="Beta-barrel_OMP_2"/>
</dbReference>
<accession>A0ABP9FZC1</accession>
<evidence type="ECO:0000313" key="3">
    <source>
        <dbReference type="EMBL" id="GAA4923130.1"/>
    </source>
</evidence>
<reference evidence="4" key="1">
    <citation type="journal article" date="2019" name="Int. J. Syst. Evol. Microbiol.">
        <title>The Global Catalogue of Microorganisms (GCM) 10K type strain sequencing project: providing services to taxonomists for standard genome sequencing and annotation.</title>
        <authorList>
            <consortium name="The Broad Institute Genomics Platform"/>
            <consortium name="The Broad Institute Genome Sequencing Center for Infectious Disease"/>
            <person name="Wu L."/>
            <person name="Ma J."/>
        </authorList>
    </citation>
    <scope>NUCLEOTIDE SEQUENCE [LARGE SCALE GENOMIC DNA]</scope>
    <source>
        <strain evidence="4">JCM 18283</strain>
    </source>
</reference>
<comment type="caution">
    <text evidence="3">The sequence shown here is derived from an EMBL/GenBank/DDBJ whole genome shotgun (WGS) entry which is preliminary data.</text>
</comment>
<dbReference type="RefSeq" id="WP_345331934.1">
    <property type="nucleotide sequence ID" value="NZ_BAABJI010000002.1"/>
</dbReference>
<protein>
    <recommendedName>
        <fullName evidence="2">Outer membrane protein beta-barrel domain-containing protein</fullName>
    </recommendedName>
</protein>
<dbReference type="EMBL" id="BAABJI010000002">
    <property type="protein sequence ID" value="GAA4923130.1"/>
    <property type="molecule type" value="Genomic_DNA"/>
</dbReference>
<keyword evidence="1" id="KW-0732">Signal</keyword>
<proteinExistence type="predicted"/>
<keyword evidence="4" id="KW-1185">Reference proteome</keyword>
<feature type="chain" id="PRO_5046730236" description="Outer membrane protein beta-barrel domain-containing protein" evidence="1">
    <location>
        <begin position="20"/>
        <end position="280"/>
    </location>
</feature>
<evidence type="ECO:0000313" key="4">
    <source>
        <dbReference type="Proteomes" id="UP001501436"/>
    </source>
</evidence>
<feature type="domain" description="Outer membrane protein beta-barrel" evidence="2">
    <location>
        <begin position="96"/>
        <end position="255"/>
    </location>
</feature>
<evidence type="ECO:0000256" key="1">
    <source>
        <dbReference type="SAM" id="SignalP"/>
    </source>
</evidence>
<dbReference type="Pfam" id="PF13568">
    <property type="entry name" value="OMP_b-brl_2"/>
    <property type="match status" value="1"/>
</dbReference>
<gene>
    <name evidence="3" type="ORF">GCM10023313_29060</name>
</gene>
<name>A0ABP9FZC1_9SPHI</name>
<dbReference type="Proteomes" id="UP001501436">
    <property type="component" value="Unassembled WGS sequence"/>
</dbReference>
<evidence type="ECO:0000259" key="2">
    <source>
        <dbReference type="Pfam" id="PF13568"/>
    </source>
</evidence>
<feature type="signal peptide" evidence="1">
    <location>
        <begin position="1"/>
        <end position="19"/>
    </location>
</feature>